<dbReference type="EMBL" id="FMCR01000002">
    <property type="protein sequence ID" value="SCE90049.1"/>
    <property type="molecule type" value="Genomic_DNA"/>
</dbReference>
<evidence type="ECO:0000313" key="1">
    <source>
        <dbReference type="EMBL" id="SCE90049.1"/>
    </source>
</evidence>
<accession>A0A1C4W241</accession>
<gene>
    <name evidence="1" type="ORF">GA0070561_2292</name>
</gene>
<dbReference type="PANTHER" id="PTHR35446">
    <property type="entry name" value="SI:CH211-175M2.5"/>
    <property type="match status" value="1"/>
</dbReference>
<organism evidence="1 2">
    <name type="scientific">Micromonospora saelicesensis</name>
    <dbReference type="NCBI Taxonomy" id="285676"/>
    <lineage>
        <taxon>Bacteria</taxon>
        <taxon>Bacillati</taxon>
        <taxon>Actinomycetota</taxon>
        <taxon>Actinomycetes</taxon>
        <taxon>Micromonosporales</taxon>
        <taxon>Micromonosporaceae</taxon>
        <taxon>Micromonospora</taxon>
    </lineage>
</organism>
<dbReference type="AlphaFoldDB" id="A0A1C4W241"/>
<keyword evidence="1" id="KW-0575">Peroxidase</keyword>
<dbReference type="Gene3D" id="1.20.1290.10">
    <property type="entry name" value="AhpD-like"/>
    <property type="match status" value="1"/>
</dbReference>
<dbReference type="PANTHER" id="PTHR35446:SF2">
    <property type="entry name" value="CARBOXYMUCONOLACTONE DECARBOXYLASE-LIKE DOMAIN-CONTAINING PROTEIN"/>
    <property type="match status" value="1"/>
</dbReference>
<dbReference type="STRING" id="285676.GA0070561_2292"/>
<dbReference type="RefSeq" id="WP_244166134.1">
    <property type="nucleotide sequence ID" value="NZ_FMCR01000002.1"/>
</dbReference>
<dbReference type="GO" id="GO:0004601">
    <property type="term" value="F:peroxidase activity"/>
    <property type="evidence" value="ECO:0007669"/>
    <property type="project" value="UniProtKB-KW"/>
</dbReference>
<dbReference type="InterPro" id="IPR029032">
    <property type="entry name" value="AhpD-like"/>
</dbReference>
<reference evidence="1 2" key="1">
    <citation type="submission" date="2016-06" db="EMBL/GenBank/DDBJ databases">
        <authorList>
            <person name="Kjaerup R.B."/>
            <person name="Dalgaard T.S."/>
            <person name="Juul-Madsen H.R."/>
        </authorList>
    </citation>
    <scope>NUCLEOTIDE SEQUENCE [LARGE SCALE GENOMIC DNA]</scope>
    <source>
        <strain evidence="1 2">DSM 44871</strain>
    </source>
</reference>
<sequence length="189" mass="20125">MSFLQQAAQSLDTERMFDADTKAMGYLPNYTRLFAQSPAVYLAWQQLNGAVKAGMELRRYELATLAAARALKSSYCGLAHGKVLRDKFFDAPTVAAIASDHGGAGLSEQEVAVVDFAGKVAADANSVTEADVAGLRDHGLDDTDIFHVILAVGARCFFSTVLSAAGAEPDPQYNESLDVDLRQALSFGG</sequence>
<proteinExistence type="predicted"/>
<dbReference type="Proteomes" id="UP000198864">
    <property type="component" value="Unassembled WGS sequence"/>
</dbReference>
<evidence type="ECO:0000313" key="2">
    <source>
        <dbReference type="Proteomes" id="UP000198864"/>
    </source>
</evidence>
<keyword evidence="1" id="KW-0560">Oxidoreductase</keyword>
<name>A0A1C4W241_9ACTN</name>
<protein>
    <submittedName>
        <fullName evidence="1">Uncharacterized peroxidase-related enzyme</fullName>
    </submittedName>
</protein>
<dbReference type="SUPFAM" id="SSF69118">
    <property type="entry name" value="AhpD-like"/>
    <property type="match status" value="1"/>
</dbReference>